<proteinExistence type="predicted"/>
<feature type="compositionally biased region" description="Low complexity" evidence="2">
    <location>
        <begin position="56"/>
        <end position="84"/>
    </location>
</feature>
<evidence type="ECO:0008006" key="5">
    <source>
        <dbReference type="Google" id="ProtNLM"/>
    </source>
</evidence>
<organism evidence="3 4">
    <name type="scientific">Staphylococcus phage vB_SauS_fPfSau02</name>
    <dbReference type="NCBI Taxonomy" id="2510149"/>
    <lineage>
        <taxon>Viruses</taxon>
        <taxon>Duplodnaviria</taxon>
        <taxon>Heunggongvirae</taxon>
        <taxon>Uroviricota</taxon>
        <taxon>Caudoviricetes</taxon>
        <taxon>Triavirus</taxon>
        <taxon>Triavirus fPfSau02</taxon>
    </lineage>
</organism>
<protein>
    <recommendedName>
        <fullName evidence="5">Lipoprotein</fullName>
    </recommendedName>
</protein>
<keyword evidence="4" id="KW-1185">Reference proteome</keyword>
<evidence type="ECO:0000256" key="1">
    <source>
        <dbReference type="SAM" id="Coils"/>
    </source>
</evidence>
<evidence type="ECO:0000313" key="4">
    <source>
        <dbReference type="Proteomes" id="UP000289214"/>
    </source>
</evidence>
<accession>A0A411BM37</accession>
<evidence type="ECO:0000313" key="3">
    <source>
        <dbReference type="EMBL" id="QAY02691.1"/>
    </source>
</evidence>
<keyword evidence="1" id="KW-0175">Coiled coil</keyword>
<evidence type="ECO:0000256" key="2">
    <source>
        <dbReference type="SAM" id="MobiDB-lite"/>
    </source>
</evidence>
<name>A0A411BM37_9CAUD</name>
<feature type="coiled-coil region" evidence="1">
    <location>
        <begin position="165"/>
        <end position="192"/>
    </location>
</feature>
<feature type="region of interest" description="Disordered" evidence="2">
    <location>
        <begin position="16"/>
        <end position="87"/>
    </location>
</feature>
<dbReference type="PROSITE" id="PS51257">
    <property type="entry name" value="PROKAR_LIPOPROTEIN"/>
    <property type="match status" value="1"/>
</dbReference>
<sequence length="198" mass="22303">MKRLLGLLLASTLVLGACGSNDGDKKEESKKTETKKENKDKKKETKEKAEAKKENANQNANQNDNNNQVNNENNTNVNNDQQTNRPLTKDEISQRVKNGHNVNGMVDADGNTWYQAQGAGDVIGYTKPDGTQCTVGGCVTPQQQEQINEANYKEMEKYGYSREKYDAIQKEASKLQQQKENGEITAEEFTNRYIELYD</sequence>
<dbReference type="EMBL" id="MK348510">
    <property type="protein sequence ID" value="QAY02691.1"/>
    <property type="molecule type" value="Genomic_DNA"/>
</dbReference>
<gene>
    <name evidence="3" type="ORF">PFS2_027</name>
</gene>
<feature type="compositionally biased region" description="Basic and acidic residues" evidence="2">
    <location>
        <begin position="22"/>
        <end position="55"/>
    </location>
</feature>
<dbReference type="Proteomes" id="UP000289214">
    <property type="component" value="Segment"/>
</dbReference>
<reference evidence="3 4" key="1">
    <citation type="submission" date="2018-12" db="EMBL/GenBank/DDBJ databases">
        <title>vB_SauS_fPfSau02, a Staphylococcus bacteriophage infecting LA-MRSA strains.</title>
        <authorList>
            <person name="Kiljunen S."/>
            <person name="Van der Auwera J."/>
            <person name="Tuomala H."/>
            <person name="Skurnik M."/>
        </authorList>
    </citation>
    <scope>NUCLEOTIDE SEQUENCE [LARGE SCALE GENOMIC DNA]</scope>
</reference>